<proteinExistence type="predicted"/>
<protein>
    <submittedName>
        <fullName evidence="1">Uncharacterized protein</fullName>
    </submittedName>
</protein>
<dbReference type="Proteomes" id="UP000612282">
    <property type="component" value="Unassembled WGS sequence"/>
</dbReference>
<accession>A0ABQ3XEX0</accession>
<name>A0ABQ3XEX0_9ACTN</name>
<keyword evidence="2" id="KW-1185">Reference proteome</keyword>
<organism evidence="1 2">
    <name type="scientific">Actinoplanes couchii</name>
    <dbReference type="NCBI Taxonomy" id="403638"/>
    <lineage>
        <taxon>Bacteria</taxon>
        <taxon>Bacillati</taxon>
        <taxon>Actinomycetota</taxon>
        <taxon>Actinomycetes</taxon>
        <taxon>Micromonosporales</taxon>
        <taxon>Micromonosporaceae</taxon>
        <taxon>Actinoplanes</taxon>
    </lineage>
</organism>
<evidence type="ECO:0000313" key="1">
    <source>
        <dbReference type="EMBL" id="GID57043.1"/>
    </source>
</evidence>
<sequence>MTLHSWDDETLLAEMASALRDSAPLHDRVRDTGLGAWTWRTIDEELELASLTHDSLLAPPVALRSGATSVRRTLVFTGESGTEIQVEQDGAEVVGQVIPPGPGTLIVEGAQGHRAEVAIDDVGCLNFMPPEDQPVRLRVRADGVDMVTEWFRW</sequence>
<comment type="caution">
    <text evidence="1">The sequence shown here is derived from an EMBL/GenBank/DDBJ whole genome shotgun (WGS) entry which is preliminary data.</text>
</comment>
<dbReference type="RefSeq" id="WP_203799208.1">
    <property type="nucleotide sequence ID" value="NZ_BAAAQE010000094.1"/>
</dbReference>
<gene>
    <name evidence="1" type="ORF">Aco03nite_054470</name>
</gene>
<reference evidence="1 2" key="1">
    <citation type="submission" date="2021-01" db="EMBL/GenBank/DDBJ databases">
        <title>Whole genome shotgun sequence of Actinoplanes couchii NBRC 106145.</title>
        <authorList>
            <person name="Komaki H."/>
            <person name="Tamura T."/>
        </authorList>
    </citation>
    <scope>NUCLEOTIDE SEQUENCE [LARGE SCALE GENOMIC DNA]</scope>
    <source>
        <strain evidence="1 2">NBRC 106145</strain>
    </source>
</reference>
<dbReference type="EMBL" id="BOMG01000064">
    <property type="protein sequence ID" value="GID57043.1"/>
    <property type="molecule type" value="Genomic_DNA"/>
</dbReference>
<evidence type="ECO:0000313" key="2">
    <source>
        <dbReference type="Proteomes" id="UP000612282"/>
    </source>
</evidence>